<reference evidence="5 6" key="1">
    <citation type="journal article" date="2019" name="New Phytol.">
        <title>Comparative genomics reveals unique wood-decay strategies and fruiting body development in the Schizophyllaceae.</title>
        <authorList>
            <person name="Almasi E."/>
            <person name="Sahu N."/>
            <person name="Krizsan K."/>
            <person name="Balint B."/>
            <person name="Kovacs G.M."/>
            <person name="Kiss B."/>
            <person name="Cseklye J."/>
            <person name="Drula E."/>
            <person name="Henrissat B."/>
            <person name="Nagy I."/>
            <person name="Chovatia M."/>
            <person name="Adam C."/>
            <person name="LaButti K."/>
            <person name="Lipzen A."/>
            <person name="Riley R."/>
            <person name="Grigoriev I.V."/>
            <person name="Nagy L.G."/>
        </authorList>
    </citation>
    <scope>NUCLEOTIDE SEQUENCE [LARGE SCALE GENOMIC DNA]</scope>
    <source>
        <strain evidence="5 6">NL-1724</strain>
    </source>
</reference>
<dbReference type="GO" id="GO:0003677">
    <property type="term" value="F:DNA binding"/>
    <property type="evidence" value="ECO:0007669"/>
    <property type="project" value="InterPro"/>
</dbReference>
<dbReference type="InterPro" id="IPR001138">
    <property type="entry name" value="Zn2Cys6_DnaBD"/>
</dbReference>
<dbReference type="PROSITE" id="PS50048">
    <property type="entry name" value="ZN2_CY6_FUNGAL_2"/>
    <property type="match status" value="1"/>
</dbReference>
<dbReference type="Pfam" id="PF04082">
    <property type="entry name" value="Fungal_trans"/>
    <property type="match status" value="1"/>
</dbReference>
<dbReference type="Gene3D" id="4.10.240.10">
    <property type="entry name" value="Zn(2)-C6 fungal-type DNA-binding domain"/>
    <property type="match status" value="1"/>
</dbReference>
<dbReference type="CDD" id="cd00067">
    <property type="entry name" value="GAL4"/>
    <property type="match status" value="1"/>
</dbReference>
<evidence type="ECO:0000256" key="2">
    <source>
        <dbReference type="ARBA" id="ARBA00023242"/>
    </source>
</evidence>
<gene>
    <name evidence="5" type="ORF">BD626DRAFT_493017</name>
</gene>
<dbReference type="CDD" id="cd12148">
    <property type="entry name" value="fungal_TF_MHR"/>
    <property type="match status" value="1"/>
</dbReference>
<accession>A0A550CGE2</accession>
<dbReference type="SMART" id="SM00906">
    <property type="entry name" value="Fungal_trans"/>
    <property type="match status" value="1"/>
</dbReference>
<comment type="caution">
    <text evidence="5">The sequence shown here is derived from an EMBL/GenBank/DDBJ whole genome shotgun (WGS) entry which is preliminary data.</text>
</comment>
<protein>
    <submittedName>
        <fullName evidence="5">Fungal-specific transcription factor domain-containing protein</fullName>
    </submittedName>
</protein>
<sequence length="848" mass="94953">MEPEGRNKKRRLRGACDNCKKRKTKCDSSKMPNHRCSTCITLELPNLGSAKSYVESLEQRIAKLEKLFRKYLPGLDLIHEVDRTTLDEDDTEDDLPIRNDDDSPEARLVSQITKLKLRPDENRFYGKSSNVMLVKATLDLKNHYHVEKKVPWVYKRPEVRPEFSEPRPWQVRPAGSGQMPMHLYKFPPEDLLEDLVELYFKKVNLFLPLLHRPTFQRYIDEGTHFRDREFAHVLLLVCGVASRYSDDPRVFVEGTADPEVTGRNYDLHSAGWPYVSQVNHIQPVMSVRPSLFEVQAYSLSTLWNEGSSIPQGTWTEVGLGLRKAMEVGAHRKTPGRPTAQGELWKRAFWVLVCQDIHISAFYGHSSTLSSHMYDQDLPIACDDEYWDMNFKQPEGKPSTIEYFNQYIRLVEIHASAMRAVYYTKKPTLTPARPSDQQTMFMLDSALNSWREGLPPHLRWDSKEPDQTRFDHAACLAICYYHLQIFVHKPFITPLHASSHLTFPSLAICTSAARSCARVADAQTQGVLERDAQGAADAQDKSSTNGQDQPATDVHAQDASVSQLISLPHFHTAVSVAGFVLILNVWTGKQAGLSPNPRDMKDVRRCMRMLKAWEARWHNAGRLWDLQKDLVGAADVEEMAGARQGRKRRREEVEMDEQEADHGTSPATTNSSLVVTPQHLYTVPNSVHGPAVSAVGQQGSTGQDDTTLDFITGYMNSQEYPTDEAGVLPGLTGMPYPTISMGGDAGLSSLHSQPRSTDFVPGILTPSLESDPFLEFGVAGDSLQGLGGMGGDGDINDNFQFTFSMPAGDVDMSAWNMPLGLGEDDHWSQYLSSLEGLTTRPDEDAGPGS</sequence>
<dbReference type="EMBL" id="VDMD01000008">
    <property type="protein sequence ID" value="TRM63875.1"/>
    <property type="molecule type" value="Genomic_DNA"/>
</dbReference>
<dbReference type="Pfam" id="PF00172">
    <property type="entry name" value="Zn_clus"/>
    <property type="match status" value="1"/>
</dbReference>
<feature type="region of interest" description="Disordered" evidence="3">
    <location>
        <begin position="638"/>
        <end position="670"/>
    </location>
</feature>
<dbReference type="PANTHER" id="PTHR46910:SF38">
    <property type="entry name" value="ZN(2)-C6 FUNGAL-TYPE DOMAIN-CONTAINING PROTEIN"/>
    <property type="match status" value="1"/>
</dbReference>
<dbReference type="STRING" id="97359.A0A550CGE2"/>
<name>A0A550CGE2_9AGAR</name>
<keyword evidence="2" id="KW-0539">Nucleus</keyword>
<dbReference type="PANTHER" id="PTHR46910">
    <property type="entry name" value="TRANSCRIPTION FACTOR PDR1"/>
    <property type="match status" value="1"/>
</dbReference>
<proteinExistence type="predicted"/>
<feature type="domain" description="Zn(2)-C6 fungal-type" evidence="4">
    <location>
        <begin position="15"/>
        <end position="46"/>
    </location>
</feature>
<dbReference type="SUPFAM" id="SSF57701">
    <property type="entry name" value="Zn2/Cys6 DNA-binding domain"/>
    <property type="match status" value="1"/>
</dbReference>
<evidence type="ECO:0000313" key="6">
    <source>
        <dbReference type="Proteomes" id="UP000320762"/>
    </source>
</evidence>
<dbReference type="SMART" id="SM00066">
    <property type="entry name" value="GAL4"/>
    <property type="match status" value="1"/>
</dbReference>
<dbReference type="GO" id="GO:0006351">
    <property type="term" value="P:DNA-templated transcription"/>
    <property type="evidence" value="ECO:0007669"/>
    <property type="project" value="InterPro"/>
</dbReference>
<keyword evidence="1" id="KW-0479">Metal-binding</keyword>
<dbReference type="InterPro" id="IPR050987">
    <property type="entry name" value="AtrR-like"/>
</dbReference>
<evidence type="ECO:0000313" key="5">
    <source>
        <dbReference type="EMBL" id="TRM63875.1"/>
    </source>
</evidence>
<dbReference type="OrthoDB" id="4456959at2759"/>
<dbReference type="InterPro" id="IPR007219">
    <property type="entry name" value="XnlR_reg_dom"/>
</dbReference>
<dbReference type="GO" id="GO:0000981">
    <property type="term" value="F:DNA-binding transcription factor activity, RNA polymerase II-specific"/>
    <property type="evidence" value="ECO:0007669"/>
    <property type="project" value="InterPro"/>
</dbReference>
<keyword evidence="6" id="KW-1185">Reference proteome</keyword>
<evidence type="ECO:0000259" key="4">
    <source>
        <dbReference type="PROSITE" id="PS50048"/>
    </source>
</evidence>
<dbReference type="AlphaFoldDB" id="A0A550CGE2"/>
<evidence type="ECO:0000256" key="1">
    <source>
        <dbReference type="ARBA" id="ARBA00022723"/>
    </source>
</evidence>
<organism evidence="5 6">
    <name type="scientific">Schizophyllum amplum</name>
    <dbReference type="NCBI Taxonomy" id="97359"/>
    <lineage>
        <taxon>Eukaryota</taxon>
        <taxon>Fungi</taxon>
        <taxon>Dikarya</taxon>
        <taxon>Basidiomycota</taxon>
        <taxon>Agaricomycotina</taxon>
        <taxon>Agaricomycetes</taxon>
        <taxon>Agaricomycetidae</taxon>
        <taxon>Agaricales</taxon>
        <taxon>Schizophyllaceae</taxon>
        <taxon>Schizophyllum</taxon>
    </lineage>
</organism>
<dbReference type="InterPro" id="IPR036864">
    <property type="entry name" value="Zn2-C6_fun-type_DNA-bd_sf"/>
</dbReference>
<dbReference type="Proteomes" id="UP000320762">
    <property type="component" value="Unassembled WGS sequence"/>
</dbReference>
<feature type="region of interest" description="Disordered" evidence="3">
    <location>
        <begin position="529"/>
        <end position="554"/>
    </location>
</feature>
<dbReference type="GO" id="GO:0008270">
    <property type="term" value="F:zinc ion binding"/>
    <property type="evidence" value="ECO:0007669"/>
    <property type="project" value="InterPro"/>
</dbReference>
<evidence type="ECO:0000256" key="3">
    <source>
        <dbReference type="SAM" id="MobiDB-lite"/>
    </source>
</evidence>
<feature type="compositionally biased region" description="Polar residues" evidence="3">
    <location>
        <begin position="540"/>
        <end position="549"/>
    </location>
</feature>